<evidence type="ECO:0000313" key="1">
    <source>
        <dbReference type="EMBL" id="KDO71360.1"/>
    </source>
</evidence>
<dbReference type="Pfam" id="PF24046">
    <property type="entry name" value="At4g08330"/>
    <property type="match status" value="1"/>
</dbReference>
<evidence type="ECO:0000313" key="2">
    <source>
        <dbReference type="Proteomes" id="UP000027120"/>
    </source>
</evidence>
<gene>
    <name evidence="1" type="ORF">CISIN_1g033124mg</name>
</gene>
<keyword evidence="2" id="KW-1185">Reference proteome</keyword>
<dbReference type="PANTHER" id="PTHR33674:SF5">
    <property type="entry name" value="METHIONINE-S-OXIDE REDUCTASE"/>
    <property type="match status" value="1"/>
</dbReference>
<dbReference type="PANTHER" id="PTHR33674">
    <property type="entry name" value="METHIONINE-S-OXIDE REDUCTASE"/>
    <property type="match status" value="1"/>
</dbReference>
<dbReference type="SUPFAM" id="SSF51316">
    <property type="entry name" value="Mss4-like"/>
    <property type="match status" value="1"/>
</dbReference>
<dbReference type="EMBL" id="KK784889">
    <property type="protein sequence ID" value="KDO71360.1"/>
    <property type="molecule type" value="Genomic_DNA"/>
</dbReference>
<dbReference type="AlphaFoldDB" id="A0A067FZ00"/>
<protein>
    <submittedName>
        <fullName evidence="1">Uncharacterized protein</fullName>
    </submittedName>
</protein>
<dbReference type="OrthoDB" id="2015559at2759"/>
<dbReference type="eggNOG" id="ENOG502RZ7Q">
    <property type="taxonomic scope" value="Eukaryota"/>
</dbReference>
<accession>A0A067FZ00</accession>
<organism evidence="1 2">
    <name type="scientific">Citrus sinensis</name>
    <name type="common">Sweet orange</name>
    <name type="synonym">Citrus aurantium var. sinensis</name>
    <dbReference type="NCBI Taxonomy" id="2711"/>
    <lineage>
        <taxon>Eukaryota</taxon>
        <taxon>Viridiplantae</taxon>
        <taxon>Streptophyta</taxon>
        <taxon>Embryophyta</taxon>
        <taxon>Tracheophyta</taxon>
        <taxon>Spermatophyta</taxon>
        <taxon>Magnoliopsida</taxon>
        <taxon>eudicotyledons</taxon>
        <taxon>Gunneridae</taxon>
        <taxon>Pentapetalae</taxon>
        <taxon>rosids</taxon>
        <taxon>malvids</taxon>
        <taxon>Sapindales</taxon>
        <taxon>Rutaceae</taxon>
        <taxon>Aurantioideae</taxon>
        <taxon>Citrus</taxon>
    </lineage>
</organism>
<dbReference type="KEGG" id="cit:102616726"/>
<dbReference type="Proteomes" id="UP000027120">
    <property type="component" value="Unassembled WGS sequence"/>
</dbReference>
<dbReference type="SMR" id="A0A067FZ00"/>
<name>A0A067FZ00_CITSI</name>
<proteinExistence type="predicted"/>
<reference evidence="1 2" key="1">
    <citation type="submission" date="2014-04" db="EMBL/GenBank/DDBJ databases">
        <authorList>
            <consortium name="International Citrus Genome Consortium"/>
            <person name="Gmitter F."/>
            <person name="Chen C."/>
            <person name="Farmerie W."/>
            <person name="Harkins T."/>
            <person name="Desany B."/>
            <person name="Mohiuddin M."/>
            <person name="Kodira C."/>
            <person name="Borodovsky M."/>
            <person name="Lomsadze A."/>
            <person name="Burns P."/>
            <person name="Jenkins J."/>
            <person name="Prochnik S."/>
            <person name="Shu S."/>
            <person name="Chapman J."/>
            <person name="Pitluck S."/>
            <person name="Schmutz J."/>
            <person name="Rokhsar D."/>
        </authorList>
    </citation>
    <scope>NUCLEOTIDE SEQUENCE</scope>
</reference>
<dbReference type="Gene3D" id="2.170.150.20">
    <property type="entry name" value="Peptide methionine sulfoxide reductase"/>
    <property type="match status" value="1"/>
</dbReference>
<sequence length="126" mass="14366">MASIYSCKECGTNLNLNTSHLYPATVYFPAGNKGTLSFAMIDSTKFRLEKEDKIRPFFETLDYWGIQRKRTKIKCNNCGALLGYIYDDGPPAVDTPGQFHFGPSQVIPRYPRYRLKTKALRISTET</sequence>
<dbReference type="PaxDb" id="2711-XP_006467026.1"/>
<dbReference type="InterPro" id="IPR045282">
    <property type="entry name" value="At4g08330-like"/>
</dbReference>
<dbReference type="STRING" id="2711.A0A067FZ00"/>
<dbReference type="InterPro" id="IPR011057">
    <property type="entry name" value="Mss4-like_sf"/>
</dbReference>